<dbReference type="GO" id="GO:0005525">
    <property type="term" value="F:GTP binding"/>
    <property type="evidence" value="ECO:0007669"/>
    <property type="project" value="InterPro"/>
</dbReference>
<organism evidence="3 4">
    <name type="scientific">Rhizophagus clarus</name>
    <dbReference type="NCBI Taxonomy" id="94130"/>
    <lineage>
        <taxon>Eukaryota</taxon>
        <taxon>Fungi</taxon>
        <taxon>Fungi incertae sedis</taxon>
        <taxon>Mucoromycota</taxon>
        <taxon>Glomeromycotina</taxon>
        <taxon>Glomeromycetes</taxon>
        <taxon>Glomerales</taxon>
        <taxon>Glomeraceae</taxon>
        <taxon>Rhizophagus</taxon>
    </lineage>
</organism>
<comment type="caution">
    <text evidence="3">The sequence shown here is derived from an EMBL/GenBank/DDBJ whole genome shotgun (WGS) entry which is preliminary data.</text>
</comment>
<evidence type="ECO:0000259" key="2">
    <source>
        <dbReference type="PROSITE" id="PS51717"/>
    </source>
</evidence>
<dbReference type="Proteomes" id="UP000615446">
    <property type="component" value="Unassembled WGS sequence"/>
</dbReference>
<accession>A0A8H3KSV8</accession>
<gene>
    <name evidence="3" type="ORF">RCL2_000108300</name>
</gene>
<name>A0A8H3KSV8_9GLOM</name>
<dbReference type="Pfam" id="PF25496">
    <property type="entry name" value="URGCP"/>
    <property type="match status" value="1"/>
</dbReference>
<evidence type="ECO:0000256" key="1">
    <source>
        <dbReference type="ARBA" id="ARBA00006828"/>
    </source>
</evidence>
<dbReference type="InterPro" id="IPR027417">
    <property type="entry name" value="P-loop_NTPase"/>
</dbReference>
<dbReference type="Gene3D" id="3.40.50.300">
    <property type="entry name" value="P-loop containing nucleotide triphosphate hydrolases"/>
    <property type="match status" value="1"/>
</dbReference>
<dbReference type="Pfam" id="PF25683">
    <property type="entry name" value="URGCP_GTPase"/>
    <property type="match status" value="1"/>
</dbReference>
<dbReference type="EMBL" id="BLAL01000006">
    <property type="protein sequence ID" value="GES73556.1"/>
    <property type="molecule type" value="Genomic_DNA"/>
</dbReference>
<proteinExistence type="inferred from homology"/>
<dbReference type="InterPro" id="IPR052986">
    <property type="entry name" value="VLIG_GTPase"/>
</dbReference>
<evidence type="ECO:0000313" key="3">
    <source>
        <dbReference type="EMBL" id="GES73556.1"/>
    </source>
</evidence>
<protein>
    <submittedName>
        <fullName evidence="3">Interferon-induced very large GTPase 1-like</fullName>
    </submittedName>
</protein>
<dbReference type="InterPro" id="IPR030383">
    <property type="entry name" value="G_VLIG_dom"/>
</dbReference>
<dbReference type="PANTHER" id="PTHR14819:SF25">
    <property type="entry name" value="CHROMOSOME UNDETERMINED SCAFFOLD_52, WHOLE GENOME SHOTGUN SEQUENCE"/>
    <property type="match status" value="1"/>
</dbReference>
<evidence type="ECO:0000313" key="4">
    <source>
        <dbReference type="Proteomes" id="UP000615446"/>
    </source>
</evidence>
<reference evidence="3" key="1">
    <citation type="submission" date="2019-10" db="EMBL/GenBank/DDBJ databases">
        <title>Conservation and host-specific expression of non-tandemly repeated heterogenous ribosome RNA gene in arbuscular mycorrhizal fungi.</title>
        <authorList>
            <person name="Maeda T."/>
            <person name="Kobayashi Y."/>
            <person name="Nakagawa T."/>
            <person name="Ezawa T."/>
            <person name="Yamaguchi K."/>
            <person name="Bino T."/>
            <person name="Nishimoto Y."/>
            <person name="Shigenobu S."/>
            <person name="Kawaguchi M."/>
        </authorList>
    </citation>
    <scope>NUCLEOTIDE SEQUENCE</scope>
    <source>
        <strain evidence="3">HR1</strain>
    </source>
</reference>
<feature type="domain" description="VLIG-type G" evidence="2">
    <location>
        <begin position="572"/>
        <end position="815"/>
    </location>
</feature>
<dbReference type="PROSITE" id="PS51717">
    <property type="entry name" value="G_VLIG"/>
    <property type="match status" value="1"/>
</dbReference>
<dbReference type="OrthoDB" id="1597724at2759"/>
<comment type="similarity">
    <text evidence="1">Belongs to the TRAFAC class dynamin-like GTPase superfamily. Very large inducible GTPase (VLIG) family.</text>
</comment>
<dbReference type="InterPro" id="IPR057365">
    <property type="entry name" value="URGCP"/>
</dbReference>
<dbReference type="PANTHER" id="PTHR14819">
    <property type="entry name" value="GTP-BINDING"/>
    <property type="match status" value="1"/>
</dbReference>
<dbReference type="SUPFAM" id="SSF52540">
    <property type="entry name" value="P-loop containing nucleoside triphosphate hydrolases"/>
    <property type="match status" value="1"/>
</dbReference>
<sequence length="1588" mass="185205">MVDNKLICIHEKWHSILGESIPVIEPYQYVKLSEIIEPPRLPDSQTIIAVLPYIRQKVKMWGADILKAENIKTWIEDDDYSDEEDDSDEEESSLLKKNRLSRFDCIASLFASAECTVGQDMFRTLSQFPIVFPLIIPNLEEADKFKVMIPLFTGPVIKWEITPGTIIENHLFSDPFKLIVAVRIGTNSTGKSTILNQLMTSNSMFSSCSDPRAEYGIPHMINGSVKFTWLTQETCRVSLWNDVFEDYYKKEANKEIVLLANLHGDALEYPDQIKFLMQFPSSSFIVFLMPGHTQNQIKDFEKLVGPRKVVFGYVNDRNFKDKKKYTIVTNYLTQDKTLKKVRMMFKEAIDISMVDIVDEIKLGESLQMTEDIEILKSQNLIDFVKSKKCRHIKLNVFQLQRKQHLEDGLQIWQNNNELQEFTRTYIEILKLPLGERRRALAHLEREISKISMIETAEARNQAMLKKDELRKSSLSNRGQENEKKIREEIAKIWKEVDNMSLGLEHFFRELGQIYKIFSVNHPDDEIVTKLPELYSELLISGQTIELLDGDAGSISEAWFSAICGHICKRFPRLRIFVISILGLQSSGKSTLLNALFACKFAVSVGRCTRGLFMRLLFLDKDLSEKLNVDAFILIDTEGLGAPEKMDDPESEKKDRTLATFAMGVSNLTILNVLGESMRDLTEILQIAIVTMARLEKTGMAPDILMVQHISERNKSRLSEPEEKFRTALKDALKIAEEKDIEMGISNIDCLQILDERIRKGQLLKQFRPFKNGATAYAPPSEQYHEDVVNLYNSIIEDCKNSNSKIEFPEWHSLIQNYWNAVSHEDFAVRFKNIKEIYEFIDLGNRIAILKETIDRSFQKHEELIKQEIRSSLQDWSPNDTSDKTDKIQSKCLDLIKKELEEVPGCNNQSCEECKKTNKENKDLDEYLKNKNNEKCEMETKQTIRKYTIFNRKRISAGLEQVLNASIIKKGISSESLDIINKNLEYILKRMPKARFSDYERKQEVEQIWISLRNHIFSRNDNTSIAKEIDQEVEEEYYSYSELYNSYKTNAQPDLSKQNAYRIKDAKIDTTKMRNKIDIMNMRVSRSMELNELKALQYKLDNLIDIIFKERTAYNFYHGIVRDLKKEINKIISPSNFLPEFKCQIHLCALLKFRPKMIKYQEEWDKENTPLGMLDQKKDEYLKIIDTRLQYGHKLISEGHIAGDYLLRVIHKKAMEAGNSIRINEVLGLSWMSNAETIRLKYFGELAIQVQSGNKDEAIEYFLHPKRSIKAWFESEVDGHTSEKPRKKYEETFNAEIKRVFWDIRNCQNFEEIKNFINDYMIEVDYINYKLDLDENKITESDLKILRENIENELTTKGSPRNEPFQNPSNNKSVMERIGCMESCFWCGALCWGNRDHHIDSNSTKVHHTSHQPEGLLLVHVRNSRELSAKSCHKTGDNWDVWYKGKGPIKWGVAKINDFSDWKFEVHCNHHFDRLMCWFFEKLHVDLAKHKENTKPASYRQLSEYECVGLDYYSIMNTLHFTLEARGIYYVIRQNKGLKVLPYYITCNNEFSYFKSNNMVSHNFLTNLMQKYHNEMLGKNPIPKNSRAK</sequence>